<dbReference type="InterPro" id="IPR017926">
    <property type="entry name" value="GATASE"/>
</dbReference>
<dbReference type="FunFam" id="3.40.50.880:FF:000033">
    <property type="entry name" value="Glutamine amidotransferase class-I"/>
    <property type="match status" value="1"/>
</dbReference>
<dbReference type="CDD" id="cd01741">
    <property type="entry name" value="GATase1_1"/>
    <property type="match status" value="1"/>
</dbReference>
<dbReference type="RefSeq" id="WP_109265639.1">
    <property type="nucleotide sequence ID" value="NZ_QEWP01000018.1"/>
</dbReference>
<dbReference type="Proteomes" id="UP000244956">
    <property type="component" value="Unassembled WGS sequence"/>
</dbReference>
<keyword evidence="2" id="KW-0808">Transferase</keyword>
<dbReference type="GO" id="GO:0005829">
    <property type="term" value="C:cytosol"/>
    <property type="evidence" value="ECO:0007669"/>
    <property type="project" value="TreeGrafter"/>
</dbReference>
<dbReference type="OrthoDB" id="9807137at2"/>
<feature type="domain" description="Glutamine amidotransferase" evidence="1">
    <location>
        <begin position="35"/>
        <end position="184"/>
    </location>
</feature>
<dbReference type="AlphaFoldDB" id="A0A2U2B509"/>
<keyword evidence="3" id="KW-1185">Reference proteome</keyword>
<dbReference type="InterPro" id="IPR029062">
    <property type="entry name" value="Class_I_gatase-like"/>
</dbReference>
<dbReference type="PROSITE" id="PS51273">
    <property type="entry name" value="GATASE_TYPE_1"/>
    <property type="match status" value="1"/>
</dbReference>
<dbReference type="PANTHER" id="PTHR42695:SF5">
    <property type="entry name" value="GLUTAMINE AMIDOTRANSFERASE YLR126C-RELATED"/>
    <property type="match status" value="1"/>
</dbReference>
<gene>
    <name evidence="2" type="ORF">DDZ16_16765</name>
</gene>
<dbReference type="InterPro" id="IPR044992">
    <property type="entry name" value="ChyE-like"/>
</dbReference>
<organism evidence="2 3">
    <name type="scientific">Marinilabilia rubra</name>
    <dbReference type="NCBI Taxonomy" id="2162893"/>
    <lineage>
        <taxon>Bacteria</taxon>
        <taxon>Pseudomonadati</taxon>
        <taxon>Bacteroidota</taxon>
        <taxon>Bacteroidia</taxon>
        <taxon>Marinilabiliales</taxon>
        <taxon>Marinilabiliaceae</taxon>
        <taxon>Marinilabilia</taxon>
    </lineage>
</organism>
<evidence type="ECO:0000313" key="2">
    <source>
        <dbReference type="EMBL" id="PWD98145.1"/>
    </source>
</evidence>
<dbReference type="EMBL" id="QEWP01000018">
    <property type="protein sequence ID" value="PWD98145.1"/>
    <property type="molecule type" value="Genomic_DNA"/>
</dbReference>
<protein>
    <submittedName>
        <fullName evidence="2">Amidotransferase</fullName>
    </submittedName>
</protein>
<name>A0A2U2B509_9BACT</name>
<evidence type="ECO:0000259" key="1">
    <source>
        <dbReference type="Pfam" id="PF00117"/>
    </source>
</evidence>
<dbReference type="SUPFAM" id="SSF52317">
    <property type="entry name" value="Class I glutamine amidotransferase-like"/>
    <property type="match status" value="1"/>
</dbReference>
<dbReference type="Gene3D" id="3.40.50.880">
    <property type="match status" value="1"/>
</dbReference>
<dbReference type="GO" id="GO:0016740">
    <property type="term" value="F:transferase activity"/>
    <property type="evidence" value="ECO:0007669"/>
    <property type="project" value="UniProtKB-KW"/>
</dbReference>
<proteinExistence type="predicted"/>
<reference evidence="2 3" key="1">
    <citation type="submission" date="2018-05" db="EMBL/GenBank/DDBJ databases">
        <title>Marinilabilia rubrum sp. nov., isolated from saltern sediment.</title>
        <authorList>
            <person name="Zhang R."/>
        </authorList>
    </citation>
    <scope>NUCLEOTIDE SEQUENCE [LARGE SCALE GENOMIC DNA]</scope>
    <source>
        <strain evidence="2 3">WTE16</strain>
    </source>
</reference>
<dbReference type="PANTHER" id="PTHR42695">
    <property type="entry name" value="GLUTAMINE AMIDOTRANSFERASE YLR126C-RELATED"/>
    <property type="match status" value="1"/>
</dbReference>
<accession>A0A2U2B509</accession>
<comment type="caution">
    <text evidence="2">The sequence shown here is derived from an EMBL/GenBank/DDBJ whole genome shotgun (WGS) entry which is preliminary data.</text>
</comment>
<evidence type="ECO:0000313" key="3">
    <source>
        <dbReference type="Proteomes" id="UP000244956"/>
    </source>
</evidence>
<sequence>MPLKIHCFQQAPFEDPGYIKDWIDKKGHSLSYTRFYKDFELPSIYDYDCLVIMGGPMGVSDEDKYPWLADEKKAIKEAIENNKKVLGICLGSQLIASVLGARVYKNPETEIGWFDVSLTEEGHKEDLLDSFPSTFKVFQWHGDTFELPEGARHLASSEVCKNQAFIYKENVVGLQFHFEVTHDSLEQMLDGADDELRDAPFIQSKDDIQKNSHYINETNQKMHLILDRIIK</sequence>
<dbReference type="Pfam" id="PF00117">
    <property type="entry name" value="GATase"/>
    <property type="match status" value="1"/>
</dbReference>